<proteinExistence type="predicted"/>
<dbReference type="Gene3D" id="3.80.10.10">
    <property type="entry name" value="Ribonuclease Inhibitor"/>
    <property type="match status" value="1"/>
</dbReference>
<reference evidence="2 3" key="1">
    <citation type="submission" date="2015-12" db="EMBL/GenBank/DDBJ databases">
        <title>The genome of Folsomia candida.</title>
        <authorList>
            <person name="Faddeeva A."/>
            <person name="Derks M.F."/>
            <person name="Anvar Y."/>
            <person name="Smit S."/>
            <person name="Van Straalen N."/>
            <person name="Roelofs D."/>
        </authorList>
    </citation>
    <scope>NUCLEOTIDE SEQUENCE [LARGE SCALE GENOMIC DNA]</scope>
    <source>
        <strain evidence="2 3">VU population</strain>
        <tissue evidence="2">Whole body</tissue>
    </source>
</reference>
<protein>
    <submittedName>
        <fullName evidence="2">Uncharacterized protein</fullName>
    </submittedName>
</protein>
<gene>
    <name evidence="2" type="ORF">Fcan01_09834</name>
</gene>
<organism evidence="2 3">
    <name type="scientific">Folsomia candida</name>
    <name type="common">Springtail</name>
    <dbReference type="NCBI Taxonomy" id="158441"/>
    <lineage>
        <taxon>Eukaryota</taxon>
        <taxon>Metazoa</taxon>
        <taxon>Ecdysozoa</taxon>
        <taxon>Arthropoda</taxon>
        <taxon>Hexapoda</taxon>
        <taxon>Collembola</taxon>
        <taxon>Entomobryomorpha</taxon>
        <taxon>Isotomoidea</taxon>
        <taxon>Isotomidae</taxon>
        <taxon>Proisotominae</taxon>
        <taxon>Folsomia</taxon>
    </lineage>
</organism>
<evidence type="ECO:0000313" key="3">
    <source>
        <dbReference type="Proteomes" id="UP000198287"/>
    </source>
</evidence>
<name>A0A226EEJ8_FOLCA</name>
<evidence type="ECO:0000313" key="2">
    <source>
        <dbReference type="EMBL" id="OXA55487.1"/>
    </source>
</evidence>
<keyword evidence="3" id="KW-1185">Reference proteome</keyword>
<dbReference type="EMBL" id="LNIX01000004">
    <property type="protein sequence ID" value="OXA55487.1"/>
    <property type="molecule type" value="Genomic_DNA"/>
</dbReference>
<feature type="region of interest" description="Disordered" evidence="1">
    <location>
        <begin position="33"/>
        <end position="52"/>
    </location>
</feature>
<dbReference type="Proteomes" id="UP000198287">
    <property type="component" value="Unassembled WGS sequence"/>
</dbReference>
<dbReference type="InterPro" id="IPR032675">
    <property type="entry name" value="LRR_dom_sf"/>
</dbReference>
<evidence type="ECO:0000256" key="1">
    <source>
        <dbReference type="SAM" id="MobiDB-lite"/>
    </source>
</evidence>
<dbReference type="SUPFAM" id="SSF52047">
    <property type="entry name" value="RNI-like"/>
    <property type="match status" value="1"/>
</dbReference>
<comment type="caution">
    <text evidence="2">The sequence shown here is derived from an EMBL/GenBank/DDBJ whole genome shotgun (WGS) entry which is preliminary data.</text>
</comment>
<accession>A0A226EEJ8</accession>
<dbReference type="AlphaFoldDB" id="A0A226EEJ8"/>
<sequence>MDVDVGTAGFALLEKWTGKNEASLKREMICRLPVPRDGQDDPNNRSLNSSFSSDRDDKIVALDGSRKENEHPLLNSIVLEKVFSYLIADAYPENVTSDYDPKTQRSLNNMRFLRLVCSTWNEELIRIIPTPYICRRPEDVKDLLRLAVVSPVPFIRHLSLKYSELWKTPQTLTLLWNIQDCLKTLEIVATELEYSPFMLLPKCCPSLQKLKISCTDVYPETDWEEELEPFSDIWANPFPSLREVKLRHGSLTKAAVKIIIALLERAKGVDVLEIQTDAGFGRDNGSTELGEELMRRPDVFRRLDSFYLENEDCNGFMAGVTRILHPVRPVFYANLQSFSLIQKSGAVFPPMSVSQIEKTLSKLIQETAPILKNLTIVNSSETDLTTGTTVPKLILPAVMPCLEFLCLGNVGLDITFGPYTKQPPKMWGFPQIFPSLKHFEFWIRIFNDISEEDKAILFQMLFPQTDSPPSTIDSVQVTENLVNYHTYTKLLPVHTHVLDALSKFKNLRSLMLEMDGELLPSAISSLKDLCIEHFTLVYYETPKGMPGFDAAVTGIKSSICEQLAADCVDNQDYVDPDDYPEIKKKNASLVDWKCLSRFNVSYRHGGVFDAIFLVYCLVHMEDLKHLELRHFDIRDNLLIRLIKKLNLKTLIFGNCKVTNLDPHFPLLNHNYGIEDVLAQYEKKETKVSFVGYEGASDSDAVPYYAKLLNHFDYDYQSLSD</sequence>